<sequence>MSSSARAVPFHCPFCGEEDLRPHGEKHGQWECRSCQRAFSLSFLGILNPQHDPTSGRRTAP</sequence>
<evidence type="ECO:0000313" key="1">
    <source>
        <dbReference type="EMBL" id="TXL62920.1"/>
    </source>
</evidence>
<accession>A0A5C8NP99</accession>
<reference evidence="1 2" key="1">
    <citation type="submission" date="2019-06" db="EMBL/GenBank/DDBJ databases">
        <title>Aeromicrobium sp. nov., isolated from a maize field.</title>
        <authorList>
            <person name="Lin S.-Y."/>
            <person name="Tsai C.-F."/>
            <person name="Young C.-C."/>
        </authorList>
    </citation>
    <scope>NUCLEOTIDE SEQUENCE [LARGE SCALE GENOMIC DNA]</scope>
    <source>
        <strain evidence="1 2">CC-CFT486</strain>
    </source>
</reference>
<gene>
    <name evidence="1" type="ORF">FHP06_01370</name>
</gene>
<proteinExistence type="predicted"/>
<evidence type="ECO:0008006" key="3">
    <source>
        <dbReference type="Google" id="ProtNLM"/>
    </source>
</evidence>
<dbReference type="OrthoDB" id="4243321at2"/>
<dbReference type="RefSeq" id="WP_147683064.1">
    <property type="nucleotide sequence ID" value="NZ_VDUX01000001.1"/>
</dbReference>
<protein>
    <recommendedName>
        <fullName evidence="3">IS1 family transposase</fullName>
    </recommendedName>
</protein>
<keyword evidence="2" id="KW-1185">Reference proteome</keyword>
<evidence type="ECO:0000313" key="2">
    <source>
        <dbReference type="Proteomes" id="UP000321571"/>
    </source>
</evidence>
<dbReference type="Proteomes" id="UP000321571">
    <property type="component" value="Unassembled WGS sequence"/>
</dbReference>
<organism evidence="1 2">
    <name type="scientific">Aeromicrobium terrae</name>
    <dbReference type="NCBI Taxonomy" id="2498846"/>
    <lineage>
        <taxon>Bacteria</taxon>
        <taxon>Bacillati</taxon>
        <taxon>Actinomycetota</taxon>
        <taxon>Actinomycetes</taxon>
        <taxon>Propionibacteriales</taxon>
        <taxon>Nocardioidaceae</taxon>
        <taxon>Aeromicrobium</taxon>
    </lineage>
</organism>
<dbReference type="EMBL" id="VDUX01000001">
    <property type="protein sequence ID" value="TXL62920.1"/>
    <property type="molecule type" value="Genomic_DNA"/>
</dbReference>
<comment type="caution">
    <text evidence="1">The sequence shown here is derived from an EMBL/GenBank/DDBJ whole genome shotgun (WGS) entry which is preliminary data.</text>
</comment>
<dbReference type="AlphaFoldDB" id="A0A5C8NP99"/>
<name>A0A5C8NP99_9ACTN</name>